<dbReference type="RefSeq" id="XP_030993872.1">
    <property type="nucleotide sequence ID" value="XM_031141748.1"/>
</dbReference>
<evidence type="ECO:0008006" key="12">
    <source>
        <dbReference type="Google" id="ProtNLM"/>
    </source>
</evidence>
<proteinExistence type="inferred from homology"/>
<dbReference type="PROSITE" id="PS00086">
    <property type="entry name" value="CYTOCHROME_P450"/>
    <property type="match status" value="1"/>
</dbReference>
<evidence type="ECO:0000313" key="10">
    <source>
        <dbReference type="EMBL" id="TPX12161.1"/>
    </source>
</evidence>
<accession>A0A507B522</accession>
<dbReference type="PANTHER" id="PTHR46300">
    <property type="entry name" value="P450, PUTATIVE (EUROFUNG)-RELATED-RELATED"/>
    <property type="match status" value="1"/>
</dbReference>
<feature type="binding site" description="axial binding residue" evidence="8">
    <location>
        <position position="439"/>
    </location>
    <ligand>
        <name>heme</name>
        <dbReference type="ChEBI" id="CHEBI:30413"/>
    </ligand>
    <ligandPart>
        <name>Fe</name>
        <dbReference type="ChEBI" id="CHEBI:18248"/>
    </ligandPart>
</feature>
<dbReference type="Proteomes" id="UP000319257">
    <property type="component" value="Unassembled WGS sequence"/>
</dbReference>
<evidence type="ECO:0000256" key="9">
    <source>
        <dbReference type="RuleBase" id="RU000461"/>
    </source>
</evidence>
<dbReference type="InterPro" id="IPR036396">
    <property type="entry name" value="Cyt_P450_sf"/>
</dbReference>
<dbReference type="GO" id="GO:0020037">
    <property type="term" value="F:heme binding"/>
    <property type="evidence" value="ECO:0007669"/>
    <property type="project" value="InterPro"/>
</dbReference>
<evidence type="ECO:0000256" key="4">
    <source>
        <dbReference type="ARBA" id="ARBA00022723"/>
    </source>
</evidence>
<keyword evidence="6 8" id="KW-0408">Iron</keyword>
<keyword evidence="5 9" id="KW-0560">Oxidoreductase</keyword>
<reference evidence="10 11" key="1">
    <citation type="submission" date="2019-06" db="EMBL/GenBank/DDBJ databases">
        <title>Draft genome sequence of the filamentous fungus Phialemoniopsis curvata isolated from diesel fuel.</title>
        <authorList>
            <person name="Varaljay V.A."/>
            <person name="Lyon W.J."/>
            <person name="Crouch A.L."/>
            <person name="Drake C.E."/>
            <person name="Hollomon J.M."/>
            <person name="Nadeau L.J."/>
            <person name="Nunn H.S."/>
            <person name="Stevenson B.S."/>
            <person name="Bojanowski C.L."/>
            <person name="Crookes-Goodson W.J."/>
        </authorList>
    </citation>
    <scope>NUCLEOTIDE SEQUENCE [LARGE SCALE GENOMIC DNA]</scope>
    <source>
        <strain evidence="10 11">D216</strain>
    </source>
</reference>
<keyword evidence="7 9" id="KW-0503">Monooxygenase</keyword>
<dbReference type="GeneID" id="41974494"/>
<sequence length="561" mass="64167">MSFITSALVAAIIAFVCLYAVRQLVPSSSLPLPPGPKPLPLIGNAHQAPKSHAWFQFTKWGREYGPIFYMNMLGQPLIVLSTSRAAHELLSKRGATFSDRPKMFVAQELALKNLNVLLMDYHERFRLRQRLENTVLNQGVSAKYRVIQALESKQLLFDLLKNASGKGADVHNYFERSTASTIFALFYGHRIMNAEDPDLLGATHLNDEFSEFVQVGRFLVDTFPALNILPGPMAPWKKMAESHFQRRREMHIRSLDRGLKEPGWTFSKQLHKTIHDEQLPLPYDELAAEFGTLVLAALDGTVETMMWFVIACITQDRGFVAKAQRQLDEVVGRDRLPSFDDKQKLWYITAILEEMMRWRPVGAGGVPHFTKVESTYEGYRIPAGSIVIANHWAITREEAVFGPDVEDFMPERWVAPDTAETGQIRDLPVVGFGYGRRTCPGRHFARNILWISMARVLWAFKVKAGLDEQMEETVVEALNSTDGLVMRPLAFKASFEPRDQNARQIDHRARMRYNPRRPRSFAHRNWRMPHPYAQERKLARGTFGCDIYKKKFTYPGQIELS</sequence>
<evidence type="ECO:0000256" key="2">
    <source>
        <dbReference type="ARBA" id="ARBA00010617"/>
    </source>
</evidence>
<dbReference type="Gene3D" id="1.10.630.10">
    <property type="entry name" value="Cytochrome P450"/>
    <property type="match status" value="1"/>
</dbReference>
<dbReference type="SUPFAM" id="SSF48264">
    <property type="entry name" value="Cytochrome P450"/>
    <property type="match status" value="1"/>
</dbReference>
<keyword evidence="4 8" id="KW-0479">Metal-binding</keyword>
<evidence type="ECO:0000256" key="7">
    <source>
        <dbReference type="ARBA" id="ARBA00023033"/>
    </source>
</evidence>
<evidence type="ECO:0000256" key="5">
    <source>
        <dbReference type="ARBA" id="ARBA00023002"/>
    </source>
</evidence>
<comment type="similarity">
    <text evidence="2 9">Belongs to the cytochrome P450 family.</text>
</comment>
<comment type="caution">
    <text evidence="10">The sequence shown here is derived from an EMBL/GenBank/DDBJ whole genome shotgun (WGS) entry which is preliminary data.</text>
</comment>
<dbReference type="InterPro" id="IPR050364">
    <property type="entry name" value="Cytochrome_P450_fung"/>
</dbReference>
<keyword evidence="3 8" id="KW-0349">Heme</keyword>
<dbReference type="EMBL" id="SKBQ01000042">
    <property type="protein sequence ID" value="TPX12161.1"/>
    <property type="molecule type" value="Genomic_DNA"/>
</dbReference>
<dbReference type="AlphaFoldDB" id="A0A507B522"/>
<evidence type="ECO:0000256" key="8">
    <source>
        <dbReference type="PIRSR" id="PIRSR602401-1"/>
    </source>
</evidence>
<dbReference type="GO" id="GO:0016705">
    <property type="term" value="F:oxidoreductase activity, acting on paired donors, with incorporation or reduction of molecular oxygen"/>
    <property type="evidence" value="ECO:0007669"/>
    <property type="project" value="InterPro"/>
</dbReference>
<organism evidence="10 11">
    <name type="scientific">Thyridium curvatum</name>
    <dbReference type="NCBI Taxonomy" id="1093900"/>
    <lineage>
        <taxon>Eukaryota</taxon>
        <taxon>Fungi</taxon>
        <taxon>Dikarya</taxon>
        <taxon>Ascomycota</taxon>
        <taxon>Pezizomycotina</taxon>
        <taxon>Sordariomycetes</taxon>
        <taxon>Sordariomycetidae</taxon>
        <taxon>Thyridiales</taxon>
        <taxon>Thyridiaceae</taxon>
        <taxon>Thyridium</taxon>
    </lineage>
</organism>
<protein>
    <recommendedName>
        <fullName evidence="12">Cytochrome P450</fullName>
    </recommendedName>
</protein>
<evidence type="ECO:0000256" key="3">
    <source>
        <dbReference type="ARBA" id="ARBA00022617"/>
    </source>
</evidence>
<dbReference type="InterPro" id="IPR001128">
    <property type="entry name" value="Cyt_P450"/>
</dbReference>
<dbReference type="Pfam" id="PF00067">
    <property type="entry name" value="p450"/>
    <property type="match status" value="1"/>
</dbReference>
<dbReference type="PANTHER" id="PTHR46300:SF1">
    <property type="entry name" value="P450, PUTATIVE (EUROFUNG)-RELATED"/>
    <property type="match status" value="1"/>
</dbReference>
<gene>
    <name evidence="10" type="ORF">E0L32_007047</name>
</gene>
<keyword evidence="11" id="KW-1185">Reference proteome</keyword>
<dbReference type="InParanoid" id="A0A507B522"/>
<dbReference type="STRING" id="1093900.A0A507B522"/>
<dbReference type="OrthoDB" id="1470350at2759"/>
<evidence type="ECO:0000313" key="11">
    <source>
        <dbReference type="Proteomes" id="UP000319257"/>
    </source>
</evidence>
<evidence type="ECO:0000256" key="6">
    <source>
        <dbReference type="ARBA" id="ARBA00023004"/>
    </source>
</evidence>
<name>A0A507B522_9PEZI</name>
<dbReference type="CDD" id="cd11065">
    <property type="entry name" value="CYP64-like"/>
    <property type="match status" value="1"/>
</dbReference>
<comment type="cofactor">
    <cofactor evidence="1 8">
        <name>heme</name>
        <dbReference type="ChEBI" id="CHEBI:30413"/>
    </cofactor>
</comment>
<dbReference type="GO" id="GO:0004497">
    <property type="term" value="F:monooxygenase activity"/>
    <property type="evidence" value="ECO:0007669"/>
    <property type="project" value="UniProtKB-KW"/>
</dbReference>
<evidence type="ECO:0000256" key="1">
    <source>
        <dbReference type="ARBA" id="ARBA00001971"/>
    </source>
</evidence>
<dbReference type="PRINTS" id="PR00463">
    <property type="entry name" value="EP450I"/>
</dbReference>
<dbReference type="InterPro" id="IPR017972">
    <property type="entry name" value="Cyt_P450_CS"/>
</dbReference>
<dbReference type="InterPro" id="IPR002401">
    <property type="entry name" value="Cyt_P450_E_grp-I"/>
</dbReference>
<dbReference type="GO" id="GO:0005506">
    <property type="term" value="F:iron ion binding"/>
    <property type="evidence" value="ECO:0007669"/>
    <property type="project" value="InterPro"/>
</dbReference>